<dbReference type="KEGG" id="afg:AFULGI_00007480"/>
<evidence type="ECO:0000313" key="3">
    <source>
        <dbReference type="Proteomes" id="UP000028501"/>
    </source>
</evidence>
<sequence length="101" mass="11230">MRVAMPILDQKDGLRVAPHFGKARRFYILDLESGKSSVVEIPEAEKGRGRMIAEILREKGVSVVVCRNIGEGALERLKEAGIEVRKTDKSNPDDAVEDLRV</sequence>
<protein>
    <recommendedName>
        <fullName evidence="1">Dinitrogenase iron-molybdenum cofactor biosynthesis domain-containing protein</fullName>
    </recommendedName>
</protein>
<feature type="domain" description="Dinitrogenase iron-molybdenum cofactor biosynthesis" evidence="1">
    <location>
        <begin position="13"/>
        <end position="99"/>
    </location>
</feature>
<dbReference type="InterPro" id="IPR003731">
    <property type="entry name" value="Di-Nase_FeMo-co_biosynth"/>
</dbReference>
<dbReference type="Proteomes" id="UP000028501">
    <property type="component" value="Chromosome"/>
</dbReference>
<dbReference type="RefSeq" id="WP_010878171.1">
    <property type="nucleotide sequence ID" value="NZ_CP006577.1"/>
</dbReference>
<organism evidence="2 3">
    <name type="scientific">Archaeoglobus fulgidus DSM 8774</name>
    <dbReference type="NCBI Taxonomy" id="1344584"/>
    <lineage>
        <taxon>Archaea</taxon>
        <taxon>Methanobacteriati</taxon>
        <taxon>Methanobacteriota</taxon>
        <taxon>Archaeoglobi</taxon>
        <taxon>Archaeoglobales</taxon>
        <taxon>Archaeoglobaceae</taxon>
        <taxon>Archaeoglobus</taxon>
    </lineage>
</organism>
<evidence type="ECO:0000313" key="2">
    <source>
        <dbReference type="EMBL" id="AIG97546.1"/>
    </source>
</evidence>
<evidence type="ECO:0000259" key="1">
    <source>
        <dbReference type="Pfam" id="PF02579"/>
    </source>
</evidence>
<proteinExistence type="predicted"/>
<dbReference type="InterPro" id="IPR033913">
    <property type="entry name" value="MTH1175_dom"/>
</dbReference>
<dbReference type="PANTHER" id="PTHR33937:SF2">
    <property type="entry name" value="DINITROGENASE IRON-MOLYBDENUM COFACTOR BIOSYNTHESIS DOMAIN-CONTAINING PROTEIN"/>
    <property type="match status" value="1"/>
</dbReference>
<dbReference type="Pfam" id="PF02579">
    <property type="entry name" value="Nitro_FeMo-Co"/>
    <property type="match status" value="1"/>
</dbReference>
<dbReference type="GeneID" id="24794267"/>
<accession>A0A075WC73</accession>
<dbReference type="InterPro" id="IPR051840">
    <property type="entry name" value="NifX/NifY_domain"/>
</dbReference>
<dbReference type="PANTHER" id="PTHR33937">
    <property type="entry name" value="IRON-MOLYBDENUM PROTEIN-RELATED-RELATED"/>
    <property type="match status" value="1"/>
</dbReference>
<dbReference type="CDD" id="cd00851">
    <property type="entry name" value="MTH1175"/>
    <property type="match status" value="1"/>
</dbReference>
<dbReference type="Gene3D" id="3.30.420.130">
    <property type="entry name" value="Dinitrogenase iron-molybdenum cofactor biosynthesis domain"/>
    <property type="match status" value="1"/>
</dbReference>
<dbReference type="HOGENOM" id="CLU_104194_0_3_2"/>
<reference evidence="2 3" key="1">
    <citation type="submission" date="2013-07" db="EMBL/GenBank/DDBJ databases">
        <title>Genome of Archaeoglobus fulgidus.</title>
        <authorList>
            <person name="Fiebig A."/>
            <person name="Birkeland N.-K."/>
        </authorList>
    </citation>
    <scope>NUCLEOTIDE SEQUENCE [LARGE SCALE GENOMIC DNA]</scope>
    <source>
        <strain evidence="2 3">DSM 8774</strain>
    </source>
</reference>
<dbReference type="EMBL" id="CP006577">
    <property type="protein sequence ID" value="AIG97546.1"/>
    <property type="molecule type" value="Genomic_DNA"/>
</dbReference>
<dbReference type="InterPro" id="IPR036105">
    <property type="entry name" value="DiNase_FeMo-co_biosyn_sf"/>
</dbReference>
<dbReference type="SUPFAM" id="SSF53146">
    <property type="entry name" value="Nitrogenase accessory factor-like"/>
    <property type="match status" value="1"/>
</dbReference>
<dbReference type="AlphaFoldDB" id="A0A075WC73"/>
<name>A0A075WC73_ARCFL</name>
<gene>
    <name evidence="2" type="ORF">AFULGI_00007480</name>
</gene>